<comment type="subcellular location">
    <subcellularLocation>
        <location evidence="1">Cell membrane</location>
        <topology evidence="1">Multi-pass membrane protein</topology>
    </subcellularLocation>
</comment>
<dbReference type="CDD" id="cd06581">
    <property type="entry name" value="TM_PBP1_LivM_like"/>
    <property type="match status" value="1"/>
</dbReference>
<dbReference type="InterPro" id="IPR043428">
    <property type="entry name" value="LivM-like"/>
</dbReference>
<feature type="transmembrane region" description="Helical" evidence="6">
    <location>
        <begin position="248"/>
        <end position="272"/>
    </location>
</feature>
<dbReference type="GO" id="GO:0005886">
    <property type="term" value="C:plasma membrane"/>
    <property type="evidence" value="ECO:0007669"/>
    <property type="project" value="UniProtKB-SubCell"/>
</dbReference>
<dbReference type="InterPro" id="IPR001851">
    <property type="entry name" value="ABC_transp_permease"/>
</dbReference>
<dbReference type="STRING" id="1335048.AKL17_2928"/>
<gene>
    <name evidence="7" type="ORF">AKL17_2928</name>
</gene>
<evidence type="ECO:0000313" key="8">
    <source>
        <dbReference type="Proteomes" id="UP000076128"/>
    </source>
</evidence>
<proteinExistence type="predicted"/>
<feature type="transmembrane region" description="Helical" evidence="6">
    <location>
        <begin position="210"/>
        <end position="236"/>
    </location>
</feature>
<feature type="transmembrane region" description="Helical" evidence="6">
    <location>
        <begin position="113"/>
        <end position="132"/>
    </location>
</feature>
<organism evidence="7 8">
    <name type="scientific">Frigidibacter mobilis</name>
    <dbReference type="NCBI Taxonomy" id="1335048"/>
    <lineage>
        <taxon>Bacteria</taxon>
        <taxon>Pseudomonadati</taxon>
        <taxon>Pseudomonadota</taxon>
        <taxon>Alphaproteobacteria</taxon>
        <taxon>Rhodobacterales</taxon>
        <taxon>Paracoccaceae</taxon>
        <taxon>Frigidibacter</taxon>
    </lineage>
</organism>
<dbReference type="Pfam" id="PF02653">
    <property type="entry name" value="BPD_transp_2"/>
    <property type="match status" value="1"/>
</dbReference>
<dbReference type="PANTHER" id="PTHR30482">
    <property type="entry name" value="HIGH-AFFINITY BRANCHED-CHAIN AMINO ACID TRANSPORT SYSTEM PERMEASE"/>
    <property type="match status" value="1"/>
</dbReference>
<dbReference type="AlphaFoldDB" id="A0A159Z4N2"/>
<dbReference type="OrthoDB" id="9804361at2"/>
<name>A0A159Z4N2_9RHOB</name>
<keyword evidence="2" id="KW-1003">Cell membrane</keyword>
<feature type="transmembrane region" description="Helical" evidence="6">
    <location>
        <begin position="284"/>
        <end position="306"/>
    </location>
</feature>
<reference evidence="7 8" key="1">
    <citation type="submission" date="2015-09" db="EMBL/GenBank/DDBJ databases">
        <title>Complete genome sequence of Defluviimonas alba cai42t isolated from an oilfield in Xinjiang.</title>
        <authorList>
            <person name="Geng S."/>
            <person name="Pan X."/>
            <person name="Wu X."/>
        </authorList>
    </citation>
    <scope>NUCLEOTIDE SEQUENCE [LARGE SCALE GENOMIC DNA]</scope>
    <source>
        <strain evidence="8">cai42</strain>
    </source>
</reference>
<feature type="transmembrane region" description="Helical" evidence="6">
    <location>
        <begin position="159"/>
        <end position="179"/>
    </location>
</feature>
<evidence type="ECO:0000256" key="2">
    <source>
        <dbReference type="ARBA" id="ARBA00022475"/>
    </source>
</evidence>
<evidence type="ECO:0000313" key="7">
    <source>
        <dbReference type="EMBL" id="AMY70162.1"/>
    </source>
</evidence>
<dbReference type="PANTHER" id="PTHR30482:SF17">
    <property type="entry name" value="ABC TRANSPORTER ATP-BINDING PROTEIN"/>
    <property type="match status" value="1"/>
</dbReference>
<feature type="transmembrane region" description="Helical" evidence="6">
    <location>
        <begin position="87"/>
        <end position="106"/>
    </location>
</feature>
<protein>
    <submittedName>
        <fullName evidence="7">Inner-membrane translocator</fullName>
    </submittedName>
</protein>
<dbReference type="PATRIC" id="fig|1335048.3.peg.3043"/>
<evidence type="ECO:0000256" key="4">
    <source>
        <dbReference type="ARBA" id="ARBA00022989"/>
    </source>
</evidence>
<evidence type="ECO:0000256" key="1">
    <source>
        <dbReference type="ARBA" id="ARBA00004651"/>
    </source>
</evidence>
<feature type="transmembrane region" description="Helical" evidence="6">
    <location>
        <begin position="34"/>
        <end position="56"/>
    </location>
</feature>
<keyword evidence="8" id="KW-1185">Reference proteome</keyword>
<keyword evidence="3 6" id="KW-0812">Transmembrane</keyword>
<keyword evidence="4 6" id="KW-1133">Transmembrane helix</keyword>
<dbReference type="EMBL" id="CP012661">
    <property type="protein sequence ID" value="AMY70162.1"/>
    <property type="molecule type" value="Genomic_DNA"/>
</dbReference>
<dbReference type="KEGG" id="daa:AKL17_2928"/>
<evidence type="ECO:0000256" key="3">
    <source>
        <dbReference type="ARBA" id="ARBA00022692"/>
    </source>
</evidence>
<accession>A0A159Z4N2</accession>
<dbReference type="RefSeq" id="WP_066814306.1">
    <property type="nucleotide sequence ID" value="NZ_CP012661.1"/>
</dbReference>
<keyword evidence="5 6" id="KW-0472">Membrane</keyword>
<evidence type="ECO:0000256" key="6">
    <source>
        <dbReference type="SAM" id="Phobius"/>
    </source>
</evidence>
<sequence>MSGTATKVWALHLGVLAALLAAQAVLPAYHAGNLARIMVLAVYAMGFNIAFGYTGLLSLGHALFFGAGLYGMGMLVALAGWGAGAALVAGIAAGGAMALAVGLLALRTAGVSFMIVTLMFAQAGYLTILYYTPYTRGEEGIVIDRAARVLLGFDLSQDTIRYCAAFALFAVALLAKLVLVRSSFGRVMVAMRENEERSRMLGYDPFRIKLAALVVSGLYAGAAGAAYGLLFGYVGASFASIQYSILPLLYVLLGGAGTVLGPFLGAALMFYLIDLAGGITTAHLLVVGVALLVLVLFAPKGILGALRDRGLKWLP</sequence>
<dbReference type="GO" id="GO:0015658">
    <property type="term" value="F:branched-chain amino acid transmembrane transporter activity"/>
    <property type="evidence" value="ECO:0007669"/>
    <property type="project" value="InterPro"/>
</dbReference>
<evidence type="ECO:0000256" key="5">
    <source>
        <dbReference type="ARBA" id="ARBA00023136"/>
    </source>
</evidence>
<dbReference type="Proteomes" id="UP000076128">
    <property type="component" value="Chromosome"/>
</dbReference>